<keyword evidence="2" id="KW-0805">Transcription regulation</keyword>
<evidence type="ECO:0000256" key="1">
    <source>
        <dbReference type="ARBA" id="ARBA00004123"/>
    </source>
</evidence>
<protein>
    <recommendedName>
        <fullName evidence="7">NR LBD domain-containing protein</fullName>
    </recommendedName>
</protein>
<proteinExistence type="predicted"/>
<evidence type="ECO:0000313" key="8">
    <source>
        <dbReference type="EMBL" id="OCA15740.1"/>
    </source>
</evidence>
<feature type="compositionally biased region" description="Polar residues" evidence="6">
    <location>
        <begin position="497"/>
        <end position="514"/>
    </location>
</feature>
<keyword evidence="4" id="KW-0675">Receptor</keyword>
<sequence>MSKKQRDLLQQEVRRMEEQRMLPTSIACSAGSHGDKTALPSSSELPSPFVSASWTGHGKWDTSCSVRPCPVPRTHPPIQSHHPEKIQTEAVSRKSCFRDHQPYLEHSRLNIFQRLPPTLQSPECYGSPNFSSCLLSERLISAVELDLLMQNVVGAYRETCKLHQESLQAMRWETFTPAEIQSFQQKTMDQMWERCVCHITDAIQYIVEFAKRLSGFMELNPNDQIVLLKAGAMELLLIRMSRAFNCYNSTIYFEGKYAPLDLFQSLGCNDLISAMFDLCHSLCALNLSEHEMAFFSSMVLLDPRVHSPPTLTGLSFMGTEPSNPHRSLLHGHRAPQPSQVSPSWAQSPPTLTAFSFMGTEPPNPHRSLLHGHRAPQPSQVSPSWAQSPPTLTALSFMGTEPPQPSQPSPSWAQSPPTLTGLSFMGTEPPNPHRSLLHGHRAPQPSQLSPSWAQSPPTLTALSFMGTEPPQPLQLSPSLGTEPPNPHRSPLHGHRAPQPSQVSPSWAQSPPTLTGLSFMGTEPPNPHRSLLHGHRAPQPSQLPQRGRLLGICQLHMEKLNIFRQMYPGIAWERFPPLYKELFVSDTESS</sequence>
<comment type="subcellular location">
    <subcellularLocation>
        <location evidence="1">Nucleus</location>
    </subcellularLocation>
</comment>
<dbReference type="SUPFAM" id="SSF48508">
    <property type="entry name" value="Nuclear receptor ligand-binding domain"/>
    <property type="match status" value="1"/>
</dbReference>
<dbReference type="Pfam" id="PF00104">
    <property type="entry name" value="Hormone_recep"/>
    <property type="match status" value="1"/>
</dbReference>
<dbReference type="InterPro" id="IPR035500">
    <property type="entry name" value="NHR-like_dom_sf"/>
</dbReference>
<evidence type="ECO:0000256" key="5">
    <source>
        <dbReference type="ARBA" id="ARBA00023242"/>
    </source>
</evidence>
<dbReference type="InterPro" id="IPR000536">
    <property type="entry name" value="Nucl_hrmn_rcpt_lig-bd"/>
</dbReference>
<feature type="compositionally biased region" description="Polar residues" evidence="6">
    <location>
        <begin position="443"/>
        <end position="460"/>
    </location>
</feature>
<dbReference type="GO" id="GO:0004879">
    <property type="term" value="F:nuclear receptor activity"/>
    <property type="evidence" value="ECO:0007669"/>
    <property type="project" value="InterPro"/>
</dbReference>
<evidence type="ECO:0000259" key="7">
    <source>
        <dbReference type="PROSITE" id="PS51843"/>
    </source>
</evidence>
<feature type="region of interest" description="Disordered" evidence="6">
    <location>
        <begin position="1"/>
        <end position="43"/>
    </location>
</feature>
<gene>
    <name evidence="8" type="ORF">XENTR_v90029275mg</name>
</gene>
<dbReference type="SMART" id="SM00430">
    <property type="entry name" value="HOLI"/>
    <property type="match status" value="1"/>
</dbReference>
<dbReference type="PANTHER" id="PTHR45805:SF1">
    <property type="entry name" value="NUCLEAR RECEPTOR ROR-GAMMA"/>
    <property type="match status" value="1"/>
</dbReference>
<dbReference type="InterPro" id="IPR001723">
    <property type="entry name" value="Nuclear_hrmn_rcpt"/>
</dbReference>
<dbReference type="PROSITE" id="PS51843">
    <property type="entry name" value="NR_LBD"/>
    <property type="match status" value="1"/>
</dbReference>
<dbReference type="AlphaFoldDB" id="A0A1B8XYN0"/>
<dbReference type="GO" id="GO:0003677">
    <property type="term" value="F:DNA binding"/>
    <property type="evidence" value="ECO:0007669"/>
    <property type="project" value="InterPro"/>
</dbReference>
<reference evidence="8" key="1">
    <citation type="submission" date="2009-11" db="EMBL/GenBank/DDBJ databases">
        <authorList>
            <consortium name="US DOE Joint Genome Institute (JGI-PGF)"/>
            <person name="Ottilar R."/>
            <person name="Schmutz J."/>
            <person name="Salamov A."/>
            <person name="Cheng J.F."/>
            <person name="Lucas S."/>
            <person name="Pitluck S."/>
            <person name="Gundlach H."/>
            <person name="Guo Y."/>
            <person name="Haberer G."/>
            <person name="Nasrallah J."/>
            <person name="Mayer K.F.X."/>
            <person name="van de Peer Y."/>
            <person name="Weigel D."/>
            <person name="Grigoriev I.V."/>
        </authorList>
    </citation>
    <scope>NUCLEOTIDE SEQUENCE</scope>
    <source>
        <strain evidence="8">Nigerian</strain>
    </source>
</reference>
<dbReference type="PRINTS" id="PR01293">
    <property type="entry name" value="RORNUCRECPTR"/>
</dbReference>
<organism evidence="8">
    <name type="scientific">Xenopus tropicalis</name>
    <name type="common">Western clawed frog</name>
    <name type="synonym">Silurana tropicalis</name>
    <dbReference type="NCBI Taxonomy" id="8364"/>
    <lineage>
        <taxon>Eukaryota</taxon>
        <taxon>Metazoa</taxon>
        <taxon>Chordata</taxon>
        <taxon>Craniata</taxon>
        <taxon>Vertebrata</taxon>
        <taxon>Euteleostomi</taxon>
        <taxon>Amphibia</taxon>
        <taxon>Batrachia</taxon>
        <taxon>Anura</taxon>
        <taxon>Pipoidea</taxon>
        <taxon>Pipidae</taxon>
        <taxon>Xenopodinae</taxon>
        <taxon>Xenopus</taxon>
        <taxon>Silurana</taxon>
    </lineage>
</organism>
<dbReference type="GO" id="GO:0005634">
    <property type="term" value="C:nucleus"/>
    <property type="evidence" value="ECO:0007669"/>
    <property type="project" value="UniProtKB-SubCell"/>
</dbReference>
<dbReference type="EMBL" id="KV460741">
    <property type="protein sequence ID" value="OCA15740.1"/>
    <property type="molecule type" value="Genomic_DNA"/>
</dbReference>
<evidence type="ECO:0000256" key="2">
    <source>
        <dbReference type="ARBA" id="ARBA00023015"/>
    </source>
</evidence>
<feature type="region of interest" description="Disordered" evidence="6">
    <location>
        <begin position="358"/>
        <end position="542"/>
    </location>
</feature>
<evidence type="ECO:0000256" key="6">
    <source>
        <dbReference type="SAM" id="MobiDB-lite"/>
    </source>
</evidence>
<reference evidence="8" key="3">
    <citation type="submission" date="2016-05" db="EMBL/GenBank/DDBJ databases">
        <title>WGS assembly of Xenopus tropicalis.</title>
        <authorList>
            <person name="Sessions A."/>
            <person name="Jenkins J."/>
            <person name="Mitros T."/>
            <person name="Lyons J.T."/>
            <person name="Dichmann D.S."/>
            <person name="Robert J."/>
            <person name="Harland R.M."/>
            <person name="Rokhsar D.S."/>
        </authorList>
    </citation>
    <scope>NUCLEOTIDE SEQUENCE</scope>
    <source>
        <strain evidence="8">Nigerian</strain>
    </source>
</reference>
<dbReference type="Gene3D" id="1.10.565.10">
    <property type="entry name" value="Retinoid X Receptor"/>
    <property type="match status" value="1"/>
</dbReference>
<evidence type="ECO:0000256" key="3">
    <source>
        <dbReference type="ARBA" id="ARBA00023163"/>
    </source>
</evidence>
<accession>A0A1B8XYN0</accession>
<dbReference type="PANTHER" id="PTHR45805">
    <property type="entry name" value="NUCLEAR HORMONE RECEPTOR HR3-RELATED"/>
    <property type="match status" value="1"/>
</dbReference>
<evidence type="ECO:0000256" key="4">
    <source>
        <dbReference type="ARBA" id="ARBA00023170"/>
    </source>
</evidence>
<feature type="domain" description="NR LBD" evidence="7">
    <location>
        <begin position="144"/>
        <end position="387"/>
    </location>
</feature>
<feature type="compositionally biased region" description="Polar residues" evidence="6">
    <location>
        <begin position="376"/>
        <end position="393"/>
    </location>
</feature>
<dbReference type="InterPro" id="IPR003079">
    <property type="entry name" value="ROR_rcpt"/>
</dbReference>
<name>A0A1B8XYN0_XENTR</name>
<keyword evidence="3" id="KW-0804">Transcription</keyword>
<keyword evidence="5" id="KW-0539">Nucleus</keyword>
<reference evidence="8" key="2">
    <citation type="journal article" date="2010" name="Science">
        <title>The genome of the Western clawed frog Xenopus tropicalis.</title>
        <authorList>
            <person name="Hellsten U."/>
            <person name="Harland R.M."/>
            <person name="Gilchrist M.J."/>
            <person name="Hendrix D."/>
            <person name="Jurka J."/>
            <person name="Kapitonov V."/>
            <person name="Ovcharenko I."/>
            <person name="Putnam N.H."/>
            <person name="Shu S."/>
            <person name="Taher L."/>
            <person name="Blitz I.L."/>
            <person name="Blumberg B."/>
            <person name="Dichmann D.S."/>
            <person name="Dubchak I."/>
            <person name="Amaya E."/>
            <person name="Detter J.C."/>
            <person name="Fletcher R."/>
            <person name="Gerhard D.S."/>
            <person name="Goodstein D."/>
            <person name="Graves T."/>
            <person name="Grigoriev I.V."/>
            <person name="Grimwood J."/>
            <person name="Kawashima T."/>
            <person name="Lindquist E."/>
            <person name="Lucas S.M."/>
            <person name="Mead P.E."/>
            <person name="Mitros T."/>
            <person name="Ogino H."/>
            <person name="Ohta Y."/>
            <person name="Poliakov A.V."/>
            <person name="Pollet N."/>
            <person name="Robert J."/>
            <person name="Salamov A."/>
            <person name="Sater A.K."/>
            <person name="Schmutz J."/>
            <person name="Terry A."/>
            <person name="Vize P.D."/>
            <person name="Warren W.C."/>
            <person name="Wells D."/>
            <person name="Wills A."/>
            <person name="Wilson R.K."/>
            <person name="Zimmerman L.B."/>
            <person name="Zorn A.M."/>
            <person name="Grainger R."/>
            <person name="Grammer T."/>
            <person name="Khokha M.K."/>
            <person name="Richardson P.M."/>
            <person name="Rokhsar D.S."/>
        </authorList>
    </citation>
    <scope>NUCLEOTIDE SEQUENCE [LARGE SCALE GENOMIC DNA]</scope>
    <source>
        <strain evidence="8">Nigerian</strain>
    </source>
</reference>
<dbReference type="PRINTS" id="PR00398">
    <property type="entry name" value="STRDHORMONER"/>
</dbReference>
<feature type="compositionally biased region" description="Basic and acidic residues" evidence="6">
    <location>
        <begin position="1"/>
        <end position="20"/>
    </location>
</feature>